<name>A0A0J7JB72_9GAMM</name>
<keyword evidence="3" id="KW-1185">Reference proteome</keyword>
<dbReference type="AlphaFoldDB" id="A0A0J7JB72"/>
<comment type="caution">
    <text evidence="2">The sequence shown here is derived from an EMBL/GenBank/DDBJ whole genome shotgun (WGS) entry which is preliminary data.</text>
</comment>
<sequence>MISLLRRLAPLMSAVRLKALSLGAVAALAGCSANPIYTTTGVVLSGYSKTEATPYVMQMSDPQMACSLGEGVDPLLYSFSRVTDAPYSTGSLLMLLAANCMEYRAWEAELAYLRADFAGRVPAAKDAREEAKRLNARVAERRYLAFQRAMAAYEFDPAAEPLACPFLFNEQDELTFLLGLLTGMQAIVNDANSGARADIPKNIAPQAERAARCVDNEKWGGLPNAIRALVWLLLPDTRPALSPDPWAVLENSSELGVQAGIRASMAVEAVAAETFGRPEVLADVIARFAEAEGRIEVWDEYRLVDEVAAGVIRFSSDKYWTRHYGYRTPQSFFGRMTPERNTENVETMSLDGLL</sequence>
<dbReference type="RefSeq" id="WP_048495810.1">
    <property type="nucleotide sequence ID" value="NZ_LFBU01000001.1"/>
</dbReference>
<gene>
    <name evidence="2" type="ORF">Msub_11957</name>
</gene>
<organism evidence="2 3">
    <name type="scientific">Marinobacter subterrani</name>
    <dbReference type="NCBI Taxonomy" id="1658765"/>
    <lineage>
        <taxon>Bacteria</taxon>
        <taxon>Pseudomonadati</taxon>
        <taxon>Pseudomonadota</taxon>
        <taxon>Gammaproteobacteria</taxon>
        <taxon>Pseudomonadales</taxon>
        <taxon>Marinobacteraceae</taxon>
        <taxon>Marinobacter</taxon>
    </lineage>
</organism>
<dbReference type="Proteomes" id="UP000036102">
    <property type="component" value="Unassembled WGS sequence"/>
</dbReference>
<dbReference type="PROSITE" id="PS51257">
    <property type="entry name" value="PROKAR_LIPOPROTEIN"/>
    <property type="match status" value="1"/>
</dbReference>
<evidence type="ECO:0000313" key="3">
    <source>
        <dbReference type="Proteomes" id="UP000036102"/>
    </source>
</evidence>
<evidence type="ECO:0000256" key="1">
    <source>
        <dbReference type="SAM" id="SignalP"/>
    </source>
</evidence>
<dbReference type="OrthoDB" id="318536at2"/>
<feature type="chain" id="PRO_5005289309" evidence="1">
    <location>
        <begin position="27"/>
        <end position="354"/>
    </location>
</feature>
<protein>
    <submittedName>
        <fullName evidence="2">Uncharacterized protein</fullName>
    </submittedName>
</protein>
<accession>A0A0J7JB72</accession>
<dbReference type="STRING" id="1658765.Msub_11957"/>
<feature type="signal peptide" evidence="1">
    <location>
        <begin position="1"/>
        <end position="26"/>
    </location>
</feature>
<proteinExistence type="predicted"/>
<evidence type="ECO:0000313" key="2">
    <source>
        <dbReference type="EMBL" id="KMQ75748.1"/>
    </source>
</evidence>
<reference evidence="2 3" key="1">
    <citation type="submission" date="2015-06" db="EMBL/GenBank/DDBJ databases">
        <title>Marinobacter subterrani, a genetically tractable neutrophilic iron-oxidizing strain isolated from the Soudan Iron Mine.</title>
        <authorList>
            <person name="Bonis B.M."/>
            <person name="Gralnick J.A."/>
        </authorList>
    </citation>
    <scope>NUCLEOTIDE SEQUENCE [LARGE SCALE GENOMIC DNA]</scope>
    <source>
        <strain evidence="2 3">JG233</strain>
    </source>
</reference>
<keyword evidence="1" id="KW-0732">Signal</keyword>
<dbReference type="EMBL" id="LFBU01000001">
    <property type="protein sequence ID" value="KMQ75748.1"/>
    <property type="molecule type" value="Genomic_DNA"/>
</dbReference>
<dbReference type="PATRIC" id="fig|1658765.3.peg.1957"/>